<dbReference type="OrthoDB" id="419598at2759"/>
<proteinExistence type="predicted"/>
<dbReference type="SUPFAM" id="SSF51735">
    <property type="entry name" value="NAD(P)-binding Rossmann-fold domains"/>
    <property type="match status" value="1"/>
</dbReference>
<dbReference type="PANTHER" id="PTHR15020:SF11">
    <property type="entry name" value="OS06G0360300 PROTEIN"/>
    <property type="match status" value="1"/>
</dbReference>
<accession>A0A9W7DZL8</accession>
<comment type="caution">
    <text evidence="2">The sequence shown here is derived from an EMBL/GenBank/DDBJ whole genome shotgun (WGS) entry which is preliminary data.</text>
</comment>
<feature type="domain" description="NAD(P)-binding" evidence="1">
    <location>
        <begin position="8"/>
        <end position="198"/>
    </location>
</feature>
<dbReference type="InterPro" id="IPR036291">
    <property type="entry name" value="NAD(P)-bd_dom_sf"/>
</dbReference>
<reference evidence="3" key="1">
    <citation type="journal article" date="2023" name="Commun. Biol.">
        <title>Genome analysis of Parmales, the sister group of diatoms, reveals the evolutionary specialization of diatoms from phago-mixotrophs to photoautotrophs.</title>
        <authorList>
            <person name="Ban H."/>
            <person name="Sato S."/>
            <person name="Yoshikawa S."/>
            <person name="Yamada K."/>
            <person name="Nakamura Y."/>
            <person name="Ichinomiya M."/>
            <person name="Sato N."/>
            <person name="Blanc-Mathieu R."/>
            <person name="Endo H."/>
            <person name="Kuwata A."/>
            <person name="Ogata H."/>
        </authorList>
    </citation>
    <scope>NUCLEOTIDE SEQUENCE [LARGE SCALE GENOMIC DNA]</scope>
    <source>
        <strain evidence="3">NIES 3700</strain>
    </source>
</reference>
<dbReference type="Pfam" id="PF13460">
    <property type="entry name" value="NAD_binding_10"/>
    <property type="match status" value="1"/>
</dbReference>
<evidence type="ECO:0000313" key="3">
    <source>
        <dbReference type="Proteomes" id="UP001165122"/>
    </source>
</evidence>
<evidence type="ECO:0000259" key="1">
    <source>
        <dbReference type="Pfam" id="PF13460"/>
    </source>
</evidence>
<dbReference type="Proteomes" id="UP001165122">
    <property type="component" value="Unassembled WGS sequence"/>
</dbReference>
<dbReference type="AlphaFoldDB" id="A0A9W7DZL8"/>
<dbReference type="InterPro" id="IPR016040">
    <property type="entry name" value="NAD(P)-bd_dom"/>
</dbReference>
<keyword evidence="3" id="KW-1185">Reference proteome</keyword>
<dbReference type="EMBL" id="BRXW01000518">
    <property type="protein sequence ID" value="GMH62479.1"/>
    <property type="molecule type" value="Genomic_DNA"/>
</dbReference>
<sequence length="231" mass="24689">MTTTLVLGAGGATGRKVVEKLVAKQGKGDQVLFGVRSPDKYKDAISSIGGNVKASKQDVSDPEGLDFAGVDSVVFACSTSTYRGAHSVDYLGVVNSIAASNKSSVKHFVLISSRLVDPVNRWHPIRIILNLVKWKLMDHKFSGENALKSSSLSYTIIRPGGLTDSTSDLYIEAVPAEGELKGTSISRSEVADVVISSLCNSKAFGKIIEVVSREREEGEKGGGDRLKEIFV</sequence>
<name>A0A9W7DZL8_9STRA</name>
<gene>
    <name evidence="2" type="ORF">TrLO_g2968</name>
</gene>
<dbReference type="PANTHER" id="PTHR15020">
    <property type="entry name" value="FLAVIN REDUCTASE-RELATED"/>
    <property type="match status" value="1"/>
</dbReference>
<evidence type="ECO:0000313" key="2">
    <source>
        <dbReference type="EMBL" id="GMH62479.1"/>
    </source>
</evidence>
<dbReference type="Gene3D" id="3.40.50.720">
    <property type="entry name" value="NAD(P)-binding Rossmann-like Domain"/>
    <property type="match status" value="1"/>
</dbReference>
<organism evidence="2 3">
    <name type="scientific">Triparma laevis f. longispina</name>
    <dbReference type="NCBI Taxonomy" id="1714387"/>
    <lineage>
        <taxon>Eukaryota</taxon>
        <taxon>Sar</taxon>
        <taxon>Stramenopiles</taxon>
        <taxon>Ochrophyta</taxon>
        <taxon>Bolidophyceae</taxon>
        <taxon>Parmales</taxon>
        <taxon>Triparmaceae</taxon>
        <taxon>Triparma</taxon>
    </lineage>
</organism>
<protein>
    <recommendedName>
        <fullName evidence="1">NAD(P)-binding domain-containing protein</fullName>
    </recommendedName>
</protein>